<name>A4A199_9BACT</name>
<evidence type="ECO:0000313" key="2">
    <source>
        <dbReference type="EMBL" id="EAQ77451.1"/>
    </source>
</evidence>
<protein>
    <recommendedName>
        <fullName evidence="1">YscD cytoplasmic domain-containing protein</fullName>
    </recommendedName>
</protein>
<dbReference type="EMBL" id="AANZ01000033">
    <property type="protein sequence ID" value="EAQ77451.1"/>
    <property type="molecule type" value="Genomic_DNA"/>
</dbReference>
<dbReference type="Gene3D" id="2.60.200.20">
    <property type="match status" value="1"/>
</dbReference>
<dbReference type="Proteomes" id="UP000004358">
    <property type="component" value="Unassembled WGS sequence"/>
</dbReference>
<feature type="domain" description="YscD cytoplasmic" evidence="1">
    <location>
        <begin position="37"/>
        <end position="120"/>
    </location>
</feature>
<dbReference type="STRING" id="314230.DSM3645_20052"/>
<accession>A4A199</accession>
<dbReference type="HOGENOM" id="CLU_1472506_0_0_0"/>
<reference evidence="2 3" key="1">
    <citation type="submission" date="2006-02" db="EMBL/GenBank/DDBJ databases">
        <authorList>
            <person name="Amann R."/>
            <person name="Ferriera S."/>
            <person name="Johnson J."/>
            <person name="Kravitz S."/>
            <person name="Halpern A."/>
            <person name="Remington K."/>
            <person name="Beeson K."/>
            <person name="Tran B."/>
            <person name="Rogers Y.-H."/>
            <person name="Friedman R."/>
            <person name="Venter J.C."/>
        </authorList>
    </citation>
    <scope>NUCLEOTIDE SEQUENCE [LARGE SCALE GENOMIC DNA]</scope>
    <source>
        <strain evidence="2 3">DSM 3645</strain>
    </source>
</reference>
<organism evidence="2 3">
    <name type="scientific">Blastopirellula marina DSM 3645</name>
    <dbReference type="NCBI Taxonomy" id="314230"/>
    <lineage>
        <taxon>Bacteria</taxon>
        <taxon>Pseudomonadati</taxon>
        <taxon>Planctomycetota</taxon>
        <taxon>Planctomycetia</taxon>
        <taxon>Pirellulales</taxon>
        <taxon>Pirellulaceae</taxon>
        <taxon>Blastopirellula</taxon>
    </lineage>
</organism>
<dbReference type="AlphaFoldDB" id="A4A199"/>
<dbReference type="InterPro" id="IPR008984">
    <property type="entry name" value="SMAD_FHA_dom_sf"/>
</dbReference>
<dbReference type="Pfam" id="PF16697">
    <property type="entry name" value="Yop-YscD_cpl"/>
    <property type="match status" value="1"/>
</dbReference>
<evidence type="ECO:0000313" key="3">
    <source>
        <dbReference type="Proteomes" id="UP000004358"/>
    </source>
</evidence>
<dbReference type="SUPFAM" id="SSF49879">
    <property type="entry name" value="SMAD/FHA domain"/>
    <property type="match status" value="1"/>
</dbReference>
<evidence type="ECO:0000259" key="1">
    <source>
        <dbReference type="Pfam" id="PF16697"/>
    </source>
</evidence>
<dbReference type="CDD" id="cd00060">
    <property type="entry name" value="FHA"/>
    <property type="match status" value="1"/>
</dbReference>
<dbReference type="eggNOG" id="ENOG5033HFM">
    <property type="taxonomic scope" value="Bacteria"/>
</dbReference>
<proteinExistence type="predicted"/>
<gene>
    <name evidence="2" type="ORF">DSM3645_20052</name>
</gene>
<comment type="caution">
    <text evidence="2">The sequence shown here is derived from an EMBL/GenBank/DDBJ whole genome shotgun (WGS) entry which is preliminary data.</text>
</comment>
<dbReference type="OrthoDB" id="289109at2"/>
<sequence>MIGRIMTAKYELHAAHAPQGAHRRPARLTAELLIRRGRAEKPSRPITAPLFLIGSGNDCDLVLGDPQFPESYAYIYHRGSQLTLRWFGEGPELTVNGEQFTDGKLADGDRVRCGPYEFQVAVTSGGGAKDNRRTLQQIIGNAKATEETAREAVENLISQVKQNLFGDQFVEEVISSHWRRATA</sequence>
<dbReference type="InterPro" id="IPR032030">
    <property type="entry name" value="YscD_cytoplasmic_dom"/>
</dbReference>